<dbReference type="RefSeq" id="WP_073147849.1">
    <property type="nucleotide sequence ID" value="NZ_FRAG01000009.1"/>
</dbReference>
<dbReference type="PROSITE" id="PS51898">
    <property type="entry name" value="TYR_RECOMBINASE"/>
    <property type="match status" value="1"/>
</dbReference>
<protein>
    <submittedName>
        <fullName evidence="4">Phage integrase family protein</fullName>
    </submittedName>
</protein>
<dbReference type="SUPFAM" id="SSF56349">
    <property type="entry name" value="DNA breaking-rejoining enzymes"/>
    <property type="match status" value="1"/>
</dbReference>
<organism evidence="4 5">
    <name type="scientific">Paramaledivibacter caminithermalis (strain DSM 15212 / CIP 107654 / DViRD3)</name>
    <name type="common">Clostridium caminithermale</name>
    <dbReference type="NCBI Taxonomy" id="1121301"/>
    <lineage>
        <taxon>Bacteria</taxon>
        <taxon>Bacillati</taxon>
        <taxon>Bacillota</taxon>
        <taxon>Clostridia</taxon>
        <taxon>Peptostreptococcales</taxon>
        <taxon>Caminicellaceae</taxon>
        <taxon>Paramaledivibacter</taxon>
    </lineage>
</organism>
<feature type="region of interest" description="Disordered" evidence="2">
    <location>
        <begin position="1"/>
        <end position="21"/>
    </location>
</feature>
<evidence type="ECO:0000256" key="1">
    <source>
        <dbReference type="ARBA" id="ARBA00023172"/>
    </source>
</evidence>
<dbReference type="PANTHER" id="PTHR30349">
    <property type="entry name" value="PHAGE INTEGRASE-RELATED"/>
    <property type="match status" value="1"/>
</dbReference>
<evidence type="ECO:0000313" key="5">
    <source>
        <dbReference type="Proteomes" id="UP000184465"/>
    </source>
</evidence>
<sequence>MANLKSDGKPKPQEVQPVKKSKDIKKIRQYLRGKNNKRDYAIWVCGTNFLLRATDLLKLRWNDVLEDENTFKTHLIIGEQKIDKTARGKINDDVKEALKLYKNNISDFNIENYIFTSRKGDSHITVRSLHKIIKTTLKELGIKGNFGTHTLRKTGAYKIYADNIKDNPAIISYIQKILNHSSKSVTLRYIGIEAEEIDDIFDNIKW</sequence>
<reference evidence="4 5" key="1">
    <citation type="submission" date="2016-11" db="EMBL/GenBank/DDBJ databases">
        <authorList>
            <person name="Jaros S."/>
            <person name="Januszkiewicz K."/>
            <person name="Wedrychowicz H."/>
        </authorList>
    </citation>
    <scope>NUCLEOTIDE SEQUENCE [LARGE SCALE GENOMIC DNA]</scope>
    <source>
        <strain evidence="4 5">DSM 15212</strain>
    </source>
</reference>
<dbReference type="Pfam" id="PF00589">
    <property type="entry name" value="Phage_integrase"/>
    <property type="match status" value="1"/>
</dbReference>
<evidence type="ECO:0000256" key="2">
    <source>
        <dbReference type="SAM" id="MobiDB-lite"/>
    </source>
</evidence>
<feature type="compositionally biased region" description="Basic and acidic residues" evidence="2">
    <location>
        <begin position="1"/>
        <end position="12"/>
    </location>
</feature>
<dbReference type="Gene3D" id="1.10.443.10">
    <property type="entry name" value="Intergrase catalytic core"/>
    <property type="match status" value="1"/>
</dbReference>
<dbReference type="InterPro" id="IPR050090">
    <property type="entry name" value="Tyrosine_recombinase_XerCD"/>
</dbReference>
<dbReference type="InterPro" id="IPR013762">
    <property type="entry name" value="Integrase-like_cat_sf"/>
</dbReference>
<dbReference type="GO" id="GO:0015074">
    <property type="term" value="P:DNA integration"/>
    <property type="evidence" value="ECO:0007669"/>
    <property type="project" value="InterPro"/>
</dbReference>
<dbReference type="STRING" id="1121301.SAMN02745912_01152"/>
<keyword evidence="1" id="KW-0233">DNA recombination</keyword>
<name>A0A1M6M9L5_PARC5</name>
<dbReference type="PANTHER" id="PTHR30349:SF82">
    <property type="entry name" value="INTEGRASE_RECOMBINASE YOEC-RELATED"/>
    <property type="match status" value="1"/>
</dbReference>
<keyword evidence="5" id="KW-1185">Reference proteome</keyword>
<gene>
    <name evidence="4" type="ORF">SAMN02745912_01152</name>
</gene>
<accession>A0A1M6M9L5</accession>
<dbReference type="InterPro" id="IPR011010">
    <property type="entry name" value="DNA_brk_join_enz"/>
</dbReference>
<dbReference type="AlphaFoldDB" id="A0A1M6M9L5"/>
<dbReference type="GO" id="GO:0006310">
    <property type="term" value="P:DNA recombination"/>
    <property type="evidence" value="ECO:0007669"/>
    <property type="project" value="UniProtKB-KW"/>
</dbReference>
<dbReference type="InterPro" id="IPR002104">
    <property type="entry name" value="Integrase_catalytic"/>
</dbReference>
<proteinExistence type="predicted"/>
<evidence type="ECO:0000313" key="4">
    <source>
        <dbReference type="EMBL" id="SHJ80165.1"/>
    </source>
</evidence>
<dbReference type="EMBL" id="FRAG01000009">
    <property type="protein sequence ID" value="SHJ80165.1"/>
    <property type="molecule type" value="Genomic_DNA"/>
</dbReference>
<evidence type="ECO:0000259" key="3">
    <source>
        <dbReference type="PROSITE" id="PS51898"/>
    </source>
</evidence>
<dbReference type="GO" id="GO:0003677">
    <property type="term" value="F:DNA binding"/>
    <property type="evidence" value="ECO:0007669"/>
    <property type="project" value="InterPro"/>
</dbReference>
<feature type="domain" description="Tyr recombinase" evidence="3">
    <location>
        <begin position="8"/>
        <end position="202"/>
    </location>
</feature>
<dbReference type="Proteomes" id="UP000184465">
    <property type="component" value="Unassembled WGS sequence"/>
</dbReference>